<reference evidence="7" key="1">
    <citation type="journal article" date="2023" name="Commun. Biol.">
        <title>Genome analysis of Parmales, the sister group of diatoms, reveals the evolutionary specialization of diatoms from phago-mixotrophs to photoautotrophs.</title>
        <authorList>
            <person name="Ban H."/>
            <person name="Sato S."/>
            <person name="Yoshikawa S."/>
            <person name="Yamada K."/>
            <person name="Nakamura Y."/>
            <person name="Ichinomiya M."/>
            <person name="Sato N."/>
            <person name="Blanc-Mathieu R."/>
            <person name="Endo H."/>
            <person name="Kuwata A."/>
            <person name="Ogata H."/>
        </authorList>
    </citation>
    <scope>NUCLEOTIDE SEQUENCE [LARGE SCALE GENOMIC DNA]</scope>
</reference>
<evidence type="ECO:0000256" key="3">
    <source>
        <dbReference type="ARBA" id="ARBA00022737"/>
    </source>
</evidence>
<name>A0A9W7ASX6_9STRA</name>
<dbReference type="InterPro" id="IPR018247">
    <property type="entry name" value="EF_Hand_1_Ca_BS"/>
</dbReference>
<comment type="similarity">
    <text evidence="1">Belongs to the centrin family.</text>
</comment>
<evidence type="ECO:0000256" key="1">
    <source>
        <dbReference type="ARBA" id="ARBA00005253"/>
    </source>
</evidence>
<dbReference type="InterPro" id="IPR002048">
    <property type="entry name" value="EF_hand_dom"/>
</dbReference>
<sequence length="182" mass="20662">MSAINPLDFFSPMEIEEFLEIFELFDSDGGGSIDVDELRPVLSTLGKRPSDEELEKLVGEIDADNSGEIEFDEFLLMLIYIEEDNGGHTKSQLQQYFNLIDPEQKGFIALEDISDLFTKLSTMGCVFLDPLEKDPDASVKDRAVKWDDYYNRILMAHAHGIKAKENLPTSKTFCDLVEKLEI</sequence>
<dbReference type="GO" id="GO:0016460">
    <property type="term" value="C:myosin II complex"/>
    <property type="evidence" value="ECO:0007669"/>
    <property type="project" value="TreeGrafter"/>
</dbReference>
<evidence type="ECO:0000256" key="4">
    <source>
        <dbReference type="ARBA" id="ARBA00022837"/>
    </source>
</evidence>
<keyword evidence="3" id="KW-0677">Repeat</keyword>
<dbReference type="PROSITE" id="PS00018">
    <property type="entry name" value="EF_HAND_1"/>
    <property type="match status" value="2"/>
</dbReference>
<feature type="domain" description="EF-hand" evidence="5">
    <location>
        <begin position="49"/>
        <end position="84"/>
    </location>
</feature>
<dbReference type="FunFam" id="1.10.238.10:FF:000178">
    <property type="entry name" value="Calmodulin-2 A"/>
    <property type="match status" value="1"/>
</dbReference>
<organism evidence="6 7">
    <name type="scientific">Triparma laevis f. inornata</name>
    <dbReference type="NCBI Taxonomy" id="1714386"/>
    <lineage>
        <taxon>Eukaryota</taxon>
        <taxon>Sar</taxon>
        <taxon>Stramenopiles</taxon>
        <taxon>Ochrophyta</taxon>
        <taxon>Bolidophyceae</taxon>
        <taxon>Parmales</taxon>
        <taxon>Triparmaceae</taxon>
        <taxon>Triparma</taxon>
    </lineage>
</organism>
<evidence type="ECO:0000313" key="6">
    <source>
        <dbReference type="EMBL" id="GMH75420.1"/>
    </source>
</evidence>
<dbReference type="EMBL" id="BLQM01000208">
    <property type="protein sequence ID" value="GMH75420.1"/>
    <property type="molecule type" value="Genomic_DNA"/>
</dbReference>
<evidence type="ECO:0000313" key="7">
    <source>
        <dbReference type="Proteomes" id="UP001162640"/>
    </source>
</evidence>
<comment type="caution">
    <text evidence="6">The sequence shown here is derived from an EMBL/GenBank/DDBJ whole genome shotgun (WGS) entry which is preliminary data.</text>
</comment>
<dbReference type="Gene3D" id="1.10.238.10">
    <property type="entry name" value="EF-hand"/>
    <property type="match status" value="1"/>
</dbReference>
<feature type="domain" description="EF-hand" evidence="5">
    <location>
        <begin position="88"/>
        <end position="123"/>
    </location>
</feature>
<dbReference type="SMART" id="SM00054">
    <property type="entry name" value="EFh"/>
    <property type="match status" value="3"/>
</dbReference>
<dbReference type="PANTHER" id="PTHR23048:SF0">
    <property type="entry name" value="CALMODULIN LIKE 3"/>
    <property type="match status" value="1"/>
</dbReference>
<gene>
    <name evidence="6" type="ORF">TL16_g06755</name>
</gene>
<dbReference type="CDD" id="cd00051">
    <property type="entry name" value="EFh"/>
    <property type="match status" value="1"/>
</dbReference>
<dbReference type="Pfam" id="PF13499">
    <property type="entry name" value="EF-hand_7"/>
    <property type="match status" value="1"/>
</dbReference>
<evidence type="ECO:0000259" key="5">
    <source>
        <dbReference type="PROSITE" id="PS50222"/>
    </source>
</evidence>
<protein>
    <recommendedName>
        <fullName evidence="2">Calmodulin</fullName>
    </recommendedName>
</protein>
<proteinExistence type="inferred from homology"/>
<feature type="domain" description="EF-hand" evidence="5">
    <location>
        <begin position="13"/>
        <end position="48"/>
    </location>
</feature>
<accession>A0A9W7ASX6</accession>
<dbReference type="InterPro" id="IPR011992">
    <property type="entry name" value="EF-hand-dom_pair"/>
</dbReference>
<dbReference type="GO" id="GO:0005509">
    <property type="term" value="F:calcium ion binding"/>
    <property type="evidence" value="ECO:0007669"/>
    <property type="project" value="InterPro"/>
</dbReference>
<dbReference type="PROSITE" id="PS50222">
    <property type="entry name" value="EF_HAND_2"/>
    <property type="match status" value="3"/>
</dbReference>
<dbReference type="PANTHER" id="PTHR23048">
    <property type="entry name" value="MYOSIN LIGHT CHAIN 1, 3"/>
    <property type="match status" value="1"/>
</dbReference>
<dbReference type="AlphaFoldDB" id="A0A9W7ASX6"/>
<evidence type="ECO:0000256" key="2">
    <source>
        <dbReference type="ARBA" id="ARBA00020786"/>
    </source>
</evidence>
<dbReference type="InterPro" id="IPR050230">
    <property type="entry name" value="CALM/Myosin/TropC-like"/>
</dbReference>
<keyword evidence="4" id="KW-0106">Calcium</keyword>
<dbReference type="Proteomes" id="UP001162640">
    <property type="component" value="Unassembled WGS sequence"/>
</dbReference>
<dbReference type="SUPFAM" id="SSF47473">
    <property type="entry name" value="EF-hand"/>
    <property type="match status" value="1"/>
</dbReference>